<reference evidence="1" key="1">
    <citation type="submission" date="2016-09" db="EMBL/GenBank/DDBJ databases">
        <authorList>
            <person name="Hebert L."/>
            <person name="Moumen B."/>
        </authorList>
    </citation>
    <scope>NUCLEOTIDE SEQUENCE [LARGE SCALE GENOMIC DNA]</scope>
    <source>
        <strain evidence="1">OVI</strain>
    </source>
</reference>
<comment type="caution">
    <text evidence="1">The sequence shown here is derived from an EMBL/GenBank/DDBJ whole genome shotgun (WGS) entry which is preliminary data.</text>
</comment>
<protein>
    <submittedName>
        <fullName evidence="1">Uncharacterized protein</fullName>
    </submittedName>
</protein>
<proteinExistence type="predicted"/>
<evidence type="ECO:0000313" key="1">
    <source>
        <dbReference type="EMBL" id="SCU67538.1"/>
    </source>
</evidence>
<dbReference type="Proteomes" id="UP000195570">
    <property type="component" value="Unassembled WGS sequence"/>
</dbReference>
<dbReference type="GeneID" id="92382501"/>
<name>A0A1G4I6R2_TRYEQ</name>
<sequence>MCNASPSSPLILHKQMHAFAFFEHQPRHEHRRLPNIAQFAHLSCDDSTRTKKFTSVTAYTPLPAIDLFPSTLCSLTMVNEEHEFKTKKQKTTGIRAVQRRLC</sequence>
<dbReference type="AlphaFoldDB" id="A0A1G4I6R2"/>
<gene>
    <name evidence="1" type="ORF">TEOVI_000856700</name>
</gene>
<accession>A0A1G4I6R2</accession>
<dbReference type="VEuPathDB" id="TriTrypDB:TEOVI_000856700"/>
<organism evidence="1 2">
    <name type="scientific">Trypanosoma equiperdum</name>
    <dbReference type="NCBI Taxonomy" id="5694"/>
    <lineage>
        <taxon>Eukaryota</taxon>
        <taxon>Discoba</taxon>
        <taxon>Euglenozoa</taxon>
        <taxon>Kinetoplastea</taxon>
        <taxon>Metakinetoplastina</taxon>
        <taxon>Trypanosomatida</taxon>
        <taxon>Trypanosomatidae</taxon>
        <taxon>Trypanosoma</taxon>
    </lineage>
</organism>
<dbReference type="RefSeq" id="XP_067078839.1">
    <property type="nucleotide sequence ID" value="XM_067222738.1"/>
</dbReference>
<evidence type="ECO:0000313" key="2">
    <source>
        <dbReference type="Proteomes" id="UP000195570"/>
    </source>
</evidence>
<dbReference type="EMBL" id="CZPT02000763">
    <property type="protein sequence ID" value="SCU67538.1"/>
    <property type="molecule type" value="Genomic_DNA"/>
</dbReference>
<keyword evidence="2" id="KW-1185">Reference proteome</keyword>